<feature type="compositionally biased region" description="Low complexity" evidence="5">
    <location>
        <begin position="97"/>
        <end position="119"/>
    </location>
</feature>
<evidence type="ECO:0000313" key="9">
    <source>
        <dbReference type="EMBL" id="MDL5031712.1"/>
    </source>
</evidence>
<keyword evidence="6" id="KW-0812">Transmembrane</keyword>
<dbReference type="InterPro" id="IPR056412">
    <property type="entry name" value="Ig_CycH"/>
</dbReference>
<feature type="domain" description="Cytochrome c-type biogenesis protein H TPR" evidence="8">
    <location>
        <begin position="125"/>
        <end position="250"/>
    </location>
</feature>
<keyword evidence="3 4" id="KW-0802">TPR repeat</keyword>
<keyword evidence="6" id="KW-1133">Transmembrane helix</keyword>
<comment type="caution">
    <text evidence="9">The sequence shown here is derived from an EMBL/GenBank/DDBJ whole genome shotgun (WGS) entry which is preliminary data.</text>
</comment>
<evidence type="ECO:0000256" key="3">
    <source>
        <dbReference type="ARBA" id="ARBA00022803"/>
    </source>
</evidence>
<keyword evidence="1" id="KW-0677">Repeat</keyword>
<feature type="region of interest" description="Disordered" evidence="5">
    <location>
        <begin position="46"/>
        <end position="67"/>
    </location>
</feature>
<dbReference type="InterPro" id="IPR051263">
    <property type="entry name" value="C-type_cytochrome_biogenesis"/>
</dbReference>
<evidence type="ECO:0000259" key="7">
    <source>
        <dbReference type="Pfam" id="PF23892"/>
    </source>
</evidence>
<name>A0ABT7LFT4_9BURK</name>
<evidence type="ECO:0000313" key="10">
    <source>
        <dbReference type="Proteomes" id="UP001238603"/>
    </source>
</evidence>
<evidence type="ECO:0000256" key="6">
    <source>
        <dbReference type="SAM" id="Phobius"/>
    </source>
</evidence>
<evidence type="ECO:0000256" key="5">
    <source>
        <dbReference type="SAM" id="MobiDB-lite"/>
    </source>
</evidence>
<dbReference type="InterPro" id="IPR019734">
    <property type="entry name" value="TPR_rpt"/>
</dbReference>
<dbReference type="EMBL" id="JASVDS010000002">
    <property type="protein sequence ID" value="MDL5031712.1"/>
    <property type="molecule type" value="Genomic_DNA"/>
</dbReference>
<organism evidence="9 10">
    <name type="scientific">Roseateles subflavus</name>
    <dbReference type="NCBI Taxonomy" id="3053353"/>
    <lineage>
        <taxon>Bacteria</taxon>
        <taxon>Pseudomonadati</taxon>
        <taxon>Pseudomonadota</taxon>
        <taxon>Betaproteobacteria</taxon>
        <taxon>Burkholderiales</taxon>
        <taxon>Sphaerotilaceae</taxon>
        <taxon>Roseateles</taxon>
    </lineage>
</organism>
<dbReference type="SUPFAM" id="SSF48452">
    <property type="entry name" value="TPR-like"/>
    <property type="match status" value="1"/>
</dbReference>
<dbReference type="SMART" id="SM00028">
    <property type="entry name" value="TPR"/>
    <property type="match status" value="2"/>
</dbReference>
<feature type="transmembrane region" description="Helical" evidence="6">
    <location>
        <begin position="71"/>
        <end position="90"/>
    </location>
</feature>
<protein>
    <submittedName>
        <fullName evidence="9">C-type cytochrome biogenesis protein CcmI</fullName>
    </submittedName>
</protein>
<dbReference type="InterPro" id="IPR056413">
    <property type="entry name" value="TPR_CcmH_CycH"/>
</dbReference>
<evidence type="ECO:0000256" key="4">
    <source>
        <dbReference type="PROSITE-ProRule" id="PRU00339"/>
    </source>
</evidence>
<accession>A0ABT7LFT4</accession>
<feature type="domain" description="Cytochrome c-type biogenesis protein H Ig-like" evidence="7">
    <location>
        <begin position="289"/>
        <end position="394"/>
    </location>
</feature>
<evidence type="ECO:0000256" key="1">
    <source>
        <dbReference type="ARBA" id="ARBA00022737"/>
    </source>
</evidence>
<dbReference type="InterPro" id="IPR011990">
    <property type="entry name" value="TPR-like_helical_dom_sf"/>
</dbReference>
<keyword evidence="2" id="KW-0201">Cytochrome c-type biogenesis</keyword>
<gene>
    <name evidence="9" type="ORF">QRD43_07310</name>
</gene>
<reference evidence="9 10" key="1">
    <citation type="submission" date="2023-06" db="EMBL/GenBank/DDBJ databases">
        <title>Pelomonas sp. APW6 16S ribosomal RNA gene genome sequencing and assembly.</title>
        <authorList>
            <person name="Woo H."/>
        </authorList>
    </citation>
    <scope>NUCLEOTIDE SEQUENCE [LARGE SCALE GENOMIC DNA]</scope>
    <source>
        <strain evidence="9 10">APW6</strain>
    </source>
</reference>
<evidence type="ECO:0000259" key="8">
    <source>
        <dbReference type="Pfam" id="PF23914"/>
    </source>
</evidence>
<feature type="repeat" description="TPR" evidence="4">
    <location>
        <begin position="149"/>
        <end position="182"/>
    </location>
</feature>
<sequence>MSHVQPLRAQIEQLDQLHRDGVLSDELHRSSRLQLEQALVAAVLQSGTPAPERFETPSPTPARRTSPIGRMTAVSVAAFVLLVGGAGYAWKGSPGAGSAATSAASASPETASGAPAAGPQTAPHALGNEQMLDMIQTLAKRLESRPQDPEGWAMLARSYATLGRQADALPAYAKAVALSPGDAALMADYADALALQQGRTLAGVPMDWVRKALAADPQQPKALLLAGTEAYDRKAYAEAASLFERALRSAAPGSSLVDQARNGLEDARQAGGLPAGATPAPQAAAGARIQGRLTLAPALAAQVKPDDTVFVFARPAQGARMPLAVLKRKASELPFDFVLDDSLAMSPQARLSGASQVVVSARISRSGLAQPQPGDLEAQASPPLALGSTGVTLQISQTVR</sequence>
<dbReference type="Pfam" id="PF23914">
    <property type="entry name" value="TPR_CcmH_CycH"/>
    <property type="match status" value="1"/>
</dbReference>
<dbReference type="Proteomes" id="UP001238603">
    <property type="component" value="Unassembled WGS sequence"/>
</dbReference>
<keyword evidence="10" id="KW-1185">Reference proteome</keyword>
<proteinExistence type="predicted"/>
<dbReference type="Gene3D" id="1.25.40.10">
    <property type="entry name" value="Tetratricopeptide repeat domain"/>
    <property type="match status" value="1"/>
</dbReference>
<dbReference type="PROSITE" id="PS50005">
    <property type="entry name" value="TPR"/>
    <property type="match status" value="1"/>
</dbReference>
<evidence type="ECO:0000256" key="2">
    <source>
        <dbReference type="ARBA" id="ARBA00022748"/>
    </source>
</evidence>
<dbReference type="RefSeq" id="WP_285981829.1">
    <property type="nucleotide sequence ID" value="NZ_JASVDS010000002.1"/>
</dbReference>
<feature type="region of interest" description="Disordered" evidence="5">
    <location>
        <begin position="97"/>
        <end position="124"/>
    </location>
</feature>
<dbReference type="Pfam" id="PF23892">
    <property type="entry name" value="Ig_CycH"/>
    <property type="match status" value="1"/>
</dbReference>
<dbReference type="PANTHER" id="PTHR47870">
    <property type="entry name" value="CYTOCHROME C-TYPE BIOGENESIS PROTEIN CCMH"/>
    <property type="match status" value="1"/>
</dbReference>
<keyword evidence="6" id="KW-0472">Membrane</keyword>
<dbReference type="PANTHER" id="PTHR47870:SF1">
    <property type="entry name" value="CYTOCHROME C-TYPE BIOGENESIS PROTEIN CCMH"/>
    <property type="match status" value="1"/>
</dbReference>